<dbReference type="PANTHER" id="PTHR30041">
    <property type="entry name" value="ARSENATE REDUCTASE"/>
    <property type="match status" value="1"/>
</dbReference>
<dbReference type="InterPro" id="IPR036249">
    <property type="entry name" value="Thioredoxin-like_sf"/>
</dbReference>
<protein>
    <submittedName>
        <fullName evidence="3">Arsenate reductase</fullName>
    </submittedName>
</protein>
<dbReference type="PANTHER" id="PTHR30041:SF8">
    <property type="entry name" value="PROTEIN YFFB"/>
    <property type="match status" value="1"/>
</dbReference>
<evidence type="ECO:0000256" key="1">
    <source>
        <dbReference type="ARBA" id="ARBA00007198"/>
    </source>
</evidence>
<reference evidence="4" key="1">
    <citation type="submission" date="2018-06" db="EMBL/GenBank/DDBJ databases">
        <title>Aestuariibacter litoralis strain KCTC 52945T.</title>
        <authorList>
            <person name="Li X."/>
            <person name="Salam N."/>
            <person name="Li J.-L."/>
            <person name="Chen Y.-M."/>
            <person name="Yang Z.-W."/>
            <person name="Zhang L.-Y."/>
            <person name="Han M.-X."/>
            <person name="Xiao M."/>
            <person name="Li W.-J."/>
        </authorList>
    </citation>
    <scope>NUCLEOTIDE SEQUENCE [LARGE SCALE GENOMIC DNA]</scope>
    <source>
        <strain evidence="4">KCTC 52945</strain>
    </source>
</reference>
<dbReference type="EMBL" id="QKVK01000003">
    <property type="protein sequence ID" value="PZF77407.1"/>
    <property type="molecule type" value="Genomic_DNA"/>
</dbReference>
<proteinExistence type="inferred from homology"/>
<dbReference type="InterPro" id="IPR006504">
    <property type="entry name" value="Tscrpt_reg_Spx/MgsR"/>
</dbReference>
<evidence type="ECO:0000313" key="3">
    <source>
        <dbReference type="EMBL" id="PZF77407.1"/>
    </source>
</evidence>
<dbReference type="Gene3D" id="3.40.30.10">
    <property type="entry name" value="Glutaredoxin"/>
    <property type="match status" value="1"/>
</dbReference>
<evidence type="ECO:0000256" key="2">
    <source>
        <dbReference type="PROSITE-ProRule" id="PRU01282"/>
    </source>
</evidence>
<organism evidence="3 4">
    <name type="scientific">Aestuariivirga litoralis</name>
    <dbReference type="NCBI Taxonomy" id="2650924"/>
    <lineage>
        <taxon>Bacteria</taxon>
        <taxon>Pseudomonadati</taxon>
        <taxon>Pseudomonadota</taxon>
        <taxon>Alphaproteobacteria</taxon>
        <taxon>Hyphomicrobiales</taxon>
        <taxon>Aestuariivirgaceae</taxon>
        <taxon>Aestuariivirga</taxon>
    </lineage>
</organism>
<dbReference type="NCBIfam" id="TIGR01617">
    <property type="entry name" value="arsC_related"/>
    <property type="match status" value="1"/>
</dbReference>
<dbReference type="Proteomes" id="UP000248795">
    <property type="component" value="Unassembled WGS sequence"/>
</dbReference>
<dbReference type="PROSITE" id="PS51353">
    <property type="entry name" value="ARSC"/>
    <property type="match status" value="1"/>
</dbReference>
<name>A0A2W2BNG6_9HYPH</name>
<dbReference type="RefSeq" id="WP_111197835.1">
    <property type="nucleotide sequence ID" value="NZ_QKVK01000003.1"/>
</dbReference>
<evidence type="ECO:0000313" key="4">
    <source>
        <dbReference type="Proteomes" id="UP000248795"/>
    </source>
</evidence>
<comment type="similarity">
    <text evidence="1 2">Belongs to the ArsC family.</text>
</comment>
<sequence length="116" mass="12970">MTLKLYGLSKCSTCQKATDWLDEHKIKHSFSDMKETPVTKDQVANWSKALGGWEKMINRAGYTWRGLPPEKTANLTEAKAVALAVDNPSLIRRPLIEHKDGSVTVGFSKKIQELLA</sequence>
<dbReference type="InterPro" id="IPR006660">
    <property type="entry name" value="Arsenate_reductase-like"/>
</dbReference>
<comment type="caution">
    <text evidence="3">The sequence shown here is derived from an EMBL/GenBank/DDBJ whole genome shotgun (WGS) entry which is preliminary data.</text>
</comment>
<gene>
    <name evidence="3" type="ORF">DK847_08785</name>
</gene>
<dbReference type="Pfam" id="PF03960">
    <property type="entry name" value="ArsC"/>
    <property type="match status" value="1"/>
</dbReference>
<dbReference type="SUPFAM" id="SSF52833">
    <property type="entry name" value="Thioredoxin-like"/>
    <property type="match status" value="1"/>
</dbReference>
<accession>A0A2W2BNG6</accession>
<keyword evidence="4" id="KW-1185">Reference proteome</keyword>
<dbReference type="AlphaFoldDB" id="A0A2W2BNG6"/>